<proteinExistence type="predicted"/>
<dbReference type="EMBL" id="VFFF01000001">
    <property type="protein sequence ID" value="TNY32392.1"/>
    <property type="molecule type" value="Genomic_DNA"/>
</dbReference>
<name>A0A5C5GC67_9RHOB</name>
<dbReference type="AlphaFoldDB" id="A0A5C5GC67"/>
<organism evidence="1 2">
    <name type="scientific">Pelagovum pacificum</name>
    <dbReference type="NCBI Taxonomy" id="2588711"/>
    <lineage>
        <taxon>Bacteria</taxon>
        <taxon>Pseudomonadati</taxon>
        <taxon>Pseudomonadota</taxon>
        <taxon>Alphaproteobacteria</taxon>
        <taxon>Rhodobacterales</taxon>
        <taxon>Paracoccaceae</taxon>
        <taxon>Pelagovum</taxon>
    </lineage>
</organism>
<protein>
    <submittedName>
        <fullName evidence="1">Uncharacterized protein</fullName>
    </submittedName>
</protein>
<dbReference type="Proteomes" id="UP000314011">
    <property type="component" value="Unassembled WGS sequence"/>
</dbReference>
<accession>A0A5C5GC67</accession>
<evidence type="ECO:0000313" key="2">
    <source>
        <dbReference type="Proteomes" id="UP000314011"/>
    </source>
</evidence>
<keyword evidence="2" id="KW-1185">Reference proteome</keyword>
<gene>
    <name evidence="1" type="ORF">FHY64_03610</name>
</gene>
<evidence type="ECO:0000313" key="1">
    <source>
        <dbReference type="EMBL" id="TNY32392.1"/>
    </source>
</evidence>
<comment type="caution">
    <text evidence="1">The sequence shown here is derived from an EMBL/GenBank/DDBJ whole genome shotgun (WGS) entry which is preliminary data.</text>
</comment>
<reference evidence="1 2" key="1">
    <citation type="submission" date="2019-06" db="EMBL/GenBank/DDBJ databases">
        <title>Genome of new Rhodobacteraceae sp. SM1903.</title>
        <authorList>
            <person name="Ren X."/>
        </authorList>
    </citation>
    <scope>NUCLEOTIDE SEQUENCE [LARGE SCALE GENOMIC DNA]</scope>
    <source>
        <strain evidence="1 2">SM1903</strain>
    </source>
</reference>
<sequence>MAISFQILADRGLVYVRYGDHVNFGETLEAFGRYAAHPDFAPGQRQLVDLSRVTSFENNYPELLKLQARKLDDFAQQGIQTLLVYYAPTDISFDMARLVRRSWDGLEGVVIRVAQTEEQALEMIGERERSMADLLMQPGNR</sequence>
<dbReference type="RefSeq" id="WP_140193070.1">
    <property type="nucleotide sequence ID" value="NZ_CP065915.1"/>
</dbReference>
<dbReference type="OrthoDB" id="7877306at2"/>